<keyword evidence="1" id="KW-0808">Transferase</keyword>
<reference evidence="2" key="1">
    <citation type="journal article" date="2016" name="Genome Announc.">
        <title>Draft Genome Sequences of Methanobrevibacter curvatus DSM11111, Methanobrevibacter cuticularis DSM11139, Methanobrevibacter filiformis DSM11501, and Methanobrevibacter oralis DSM7256.</title>
        <authorList>
            <person name="Poehlein A."/>
            <person name="Seedorf H."/>
        </authorList>
    </citation>
    <scope>NUCLEOTIDE SEQUENCE [LARGE SCALE GENOMIC DNA]</scope>
    <source>
        <strain evidence="2">DSM 7256 / JCM 30027 / ZR</strain>
    </source>
</reference>
<keyword evidence="2" id="KW-1185">Reference proteome</keyword>
<dbReference type="OrthoDB" id="74211at2157"/>
<evidence type="ECO:0000313" key="1">
    <source>
        <dbReference type="EMBL" id="KZX13209.1"/>
    </source>
</evidence>
<dbReference type="Proteomes" id="UP000077428">
    <property type="component" value="Unassembled WGS sequence"/>
</dbReference>
<dbReference type="SMART" id="SM01059">
    <property type="entry name" value="CAT"/>
    <property type="match status" value="1"/>
</dbReference>
<proteinExistence type="predicted"/>
<comment type="caution">
    <text evidence="1">The sequence shown here is derived from an EMBL/GenBank/DDBJ whole genome shotgun (WGS) entry which is preliminary data.</text>
</comment>
<dbReference type="PATRIC" id="fig|66851.6.peg.894"/>
<evidence type="ECO:0000313" key="2">
    <source>
        <dbReference type="Proteomes" id="UP000077428"/>
    </source>
</evidence>
<dbReference type="PANTHER" id="PTHR38474:SF1">
    <property type="entry name" value="SLR0299 PROTEIN"/>
    <property type="match status" value="1"/>
</dbReference>
<keyword evidence="1" id="KW-0012">Acyltransferase</keyword>
<organism evidence="1 2">
    <name type="scientific">Methanobrevibacter oralis</name>
    <dbReference type="NCBI Taxonomy" id="66851"/>
    <lineage>
        <taxon>Archaea</taxon>
        <taxon>Methanobacteriati</taxon>
        <taxon>Methanobacteriota</taxon>
        <taxon>Methanomada group</taxon>
        <taxon>Methanobacteria</taxon>
        <taxon>Methanobacteriales</taxon>
        <taxon>Methanobacteriaceae</taxon>
        <taxon>Methanobrevibacter</taxon>
    </lineage>
</organism>
<protein>
    <submittedName>
        <fullName evidence="1">Chloramphenicol acetyltransferase 3</fullName>
        <ecNumber evidence="1">2.3.1.28</ecNumber>
    </submittedName>
</protein>
<dbReference type="InterPro" id="IPR023213">
    <property type="entry name" value="CAT-like_dom_sf"/>
</dbReference>
<dbReference type="GO" id="GO:0008811">
    <property type="term" value="F:chloramphenicol O-acetyltransferase activity"/>
    <property type="evidence" value="ECO:0007669"/>
    <property type="project" value="UniProtKB-EC"/>
</dbReference>
<dbReference type="EMBL" id="LWMU01000056">
    <property type="protein sequence ID" value="KZX13209.1"/>
    <property type="molecule type" value="Genomic_DNA"/>
</dbReference>
<dbReference type="SUPFAM" id="SSF52777">
    <property type="entry name" value="CoA-dependent acyltransferases"/>
    <property type="match status" value="1"/>
</dbReference>
<name>A0A166BE00_METOA</name>
<gene>
    <name evidence="1" type="primary">cat3</name>
    <name evidence="1" type="ORF">MBORA_08140</name>
</gene>
<dbReference type="PANTHER" id="PTHR38474">
    <property type="entry name" value="SLR0299 PROTEIN"/>
    <property type="match status" value="1"/>
</dbReference>
<dbReference type="Gene3D" id="3.30.559.10">
    <property type="entry name" value="Chloramphenicol acetyltransferase-like domain"/>
    <property type="match status" value="1"/>
</dbReference>
<accession>A0A166BE00</accession>
<dbReference type="STRING" id="66851.MBORA_08140"/>
<dbReference type="Pfam" id="PF00302">
    <property type="entry name" value="CAT"/>
    <property type="match status" value="1"/>
</dbReference>
<dbReference type="RefSeq" id="WP_063720267.1">
    <property type="nucleotide sequence ID" value="NZ_LT985148.1"/>
</dbReference>
<sequence>MKEIEFNLDENPFINFQSSRYTMSAKINVEKLWKYSKNNNKSFFILSLGCLINAVNSVPQLKRRIHNNKVIEYDYLDGVSPIMDKNTNVYREMRVDAPYEDILEWHDYVKNLSKEILSGKKEGFALDLEKRDETNIANFSCIPWVDFESMTSCIASGNQIQPLITWGKVNESYDITVSICVSHIFVNGYELGLFYKNAQDNFSHLP</sequence>
<dbReference type="InterPro" id="IPR001707">
    <property type="entry name" value="Cmp_AcTrfase"/>
</dbReference>
<dbReference type="EC" id="2.3.1.28" evidence="1"/>
<dbReference type="AlphaFoldDB" id="A0A166BE00"/>